<protein>
    <recommendedName>
        <fullName evidence="6 14">Pantothenate kinase</fullName>
        <ecNumber evidence="5 14">2.7.1.33</ecNumber>
    </recommendedName>
    <alternativeName>
        <fullName evidence="13 14">Pantothenic acid kinase</fullName>
    </alternativeName>
</protein>
<dbReference type="Pfam" id="PF00485">
    <property type="entry name" value="PRK"/>
    <property type="match status" value="1"/>
</dbReference>
<gene>
    <name evidence="14" type="primary">coaA</name>
    <name evidence="17" type="ORF">SAMN05421790_104215</name>
</gene>
<evidence type="ECO:0000259" key="16">
    <source>
        <dbReference type="Pfam" id="PF00485"/>
    </source>
</evidence>
<evidence type="ECO:0000256" key="8">
    <source>
        <dbReference type="ARBA" id="ARBA00022679"/>
    </source>
</evidence>
<organism evidence="17 18">
    <name type="scientific">Kroppenstedtia eburnea</name>
    <dbReference type="NCBI Taxonomy" id="714067"/>
    <lineage>
        <taxon>Bacteria</taxon>
        <taxon>Bacillati</taxon>
        <taxon>Bacillota</taxon>
        <taxon>Bacilli</taxon>
        <taxon>Bacillales</taxon>
        <taxon>Thermoactinomycetaceae</taxon>
        <taxon>Kroppenstedtia</taxon>
    </lineage>
</organism>
<evidence type="ECO:0000256" key="3">
    <source>
        <dbReference type="ARBA" id="ARBA00005225"/>
    </source>
</evidence>
<name>A0A1N7LJR3_9BACL</name>
<dbReference type="InterPro" id="IPR004566">
    <property type="entry name" value="PanK"/>
</dbReference>
<evidence type="ECO:0000256" key="11">
    <source>
        <dbReference type="ARBA" id="ARBA00022840"/>
    </source>
</evidence>
<dbReference type="NCBIfam" id="TIGR00554">
    <property type="entry name" value="panK_bact"/>
    <property type="match status" value="1"/>
</dbReference>
<dbReference type="EC" id="2.7.1.33" evidence="5 14"/>
<comment type="catalytic activity">
    <reaction evidence="1 14 15">
        <text>(R)-pantothenate + ATP = (R)-4'-phosphopantothenate + ADP + H(+)</text>
        <dbReference type="Rhea" id="RHEA:16373"/>
        <dbReference type="ChEBI" id="CHEBI:10986"/>
        <dbReference type="ChEBI" id="CHEBI:15378"/>
        <dbReference type="ChEBI" id="CHEBI:29032"/>
        <dbReference type="ChEBI" id="CHEBI:30616"/>
        <dbReference type="ChEBI" id="CHEBI:456216"/>
        <dbReference type="EC" id="2.7.1.33"/>
    </reaction>
</comment>
<evidence type="ECO:0000313" key="18">
    <source>
        <dbReference type="Proteomes" id="UP000186795"/>
    </source>
</evidence>
<evidence type="ECO:0000256" key="9">
    <source>
        <dbReference type="ARBA" id="ARBA00022741"/>
    </source>
</evidence>
<reference evidence="18" key="1">
    <citation type="submission" date="2017-01" db="EMBL/GenBank/DDBJ databases">
        <authorList>
            <person name="Varghese N."/>
            <person name="Submissions S."/>
        </authorList>
    </citation>
    <scope>NUCLEOTIDE SEQUENCE [LARGE SCALE GENOMIC DNA]</scope>
    <source>
        <strain evidence="18">DSM 45196</strain>
    </source>
</reference>
<keyword evidence="8 14" id="KW-0808">Transferase</keyword>
<keyword evidence="10 14" id="KW-0418">Kinase</keyword>
<dbReference type="CDD" id="cd02025">
    <property type="entry name" value="PanK"/>
    <property type="match status" value="1"/>
</dbReference>
<evidence type="ECO:0000256" key="5">
    <source>
        <dbReference type="ARBA" id="ARBA00012102"/>
    </source>
</evidence>
<comment type="similarity">
    <text evidence="4 14 15">Belongs to the prokaryotic pantothenate kinase family.</text>
</comment>
<accession>A0A1N7LJR3</accession>
<dbReference type="SUPFAM" id="SSF52540">
    <property type="entry name" value="P-loop containing nucleoside triphosphate hydrolases"/>
    <property type="match status" value="1"/>
</dbReference>
<dbReference type="PIRSF" id="PIRSF000545">
    <property type="entry name" value="Pantothenate_kin"/>
    <property type="match status" value="1"/>
</dbReference>
<dbReference type="Proteomes" id="UP000186795">
    <property type="component" value="Unassembled WGS sequence"/>
</dbReference>
<evidence type="ECO:0000256" key="6">
    <source>
        <dbReference type="ARBA" id="ARBA00015080"/>
    </source>
</evidence>
<dbReference type="InterPro" id="IPR027417">
    <property type="entry name" value="P-loop_NTPase"/>
</dbReference>
<evidence type="ECO:0000256" key="2">
    <source>
        <dbReference type="ARBA" id="ARBA00004496"/>
    </source>
</evidence>
<dbReference type="RefSeq" id="WP_009711592.1">
    <property type="nucleotide sequence ID" value="NZ_CP048103.1"/>
</dbReference>
<dbReference type="AlphaFoldDB" id="A0A1N7LJR3"/>
<dbReference type="GO" id="GO:0004594">
    <property type="term" value="F:pantothenate kinase activity"/>
    <property type="evidence" value="ECO:0007669"/>
    <property type="project" value="UniProtKB-UniRule"/>
</dbReference>
<dbReference type="OrthoDB" id="1550976at2"/>
<keyword evidence="9 14" id="KW-0547">Nucleotide-binding</keyword>
<dbReference type="PANTHER" id="PTHR10285">
    <property type="entry name" value="URIDINE KINASE"/>
    <property type="match status" value="1"/>
</dbReference>
<feature type="domain" description="Phosphoribulokinase/uridine kinase" evidence="16">
    <location>
        <begin position="88"/>
        <end position="231"/>
    </location>
</feature>
<dbReference type="GO" id="GO:0005524">
    <property type="term" value="F:ATP binding"/>
    <property type="evidence" value="ECO:0007669"/>
    <property type="project" value="UniProtKB-UniRule"/>
</dbReference>
<dbReference type="Gene3D" id="3.40.50.300">
    <property type="entry name" value="P-loop containing nucleotide triphosphate hydrolases"/>
    <property type="match status" value="1"/>
</dbReference>
<keyword evidence="11 14" id="KW-0067">ATP-binding</keyword>
<evidence type="ECO:0000256" key="12">
    <source>
        <dbReference type="ARBA" id="ARBA00022993"/>
    </source>
</evidence>
<evidence type="ECO:0000256" key="1">
    <source>
        <dbReference type="ARBA" id="ARBA00001206"/>
    </source>
</evidence>
<comment type="pathway">
    <text evidence="3 14 15">Cofactor biosynthesis; coenzyme A biosynthesis; CoA from (R)-pantothenate: step 1/5.</text>
</comment>
<keyword evidence="7 14" id="KW-0963">Cytoplasm</keyword>
<evidence type="ECO:0000256" key="4">
    <source>
        <dbReference type="ARBA" id="ARBA00006087"/>
    </source>
</evidence>
<sequence length="314" mass="36112">MKSPEGLSPYLTLNREQWKKLRASVSMPLTETELEDLRGINENLSLEEASEVYLPLSRLLNLLATSNRKMSEATRLFLGDLNPKIPFIVGISGSVAVGKSTTARVLQALLRRWPGNPRVELVTTDGFLYPNRVLEERGLMKRKGFPESYDLEGLIRFLADLKSGKEEVSVPLYSHLTYDILPEKKKWVRRPDIVVVEGLNILQNPCVGPVAPSVFVSDFIDFSIYVDADEEDIARWYVERFQVLRRTAFRDPNSYFRRYADLTEEEAVVTARRIWEEINRVNLLQNILPTRGRARLILTKGPDHVVRQVRLRKM</sequence>
<evidence type="ECO:0000256" key="7">
    <source>
        <dbReference type="ARBA" id="ARBA00022490"/>
    </source>
</evidence>
<dbReference type="GO" id="GO:0015937">
    <property type="term" value="P:coenzyme A biosynthetic process"/>
    <property type="evidence" value="ECO:0007669"/>
    <property type="project" value="UniProtKB-UniRule"/>
</dbReference>
<dbReference type="GO" id="GO:0005737">
    <property type="term" value="C:cytoplasm"/>
    <property type="evidence" value="ECO:0007669"/>
    <property type="project" value="UniProtKB-SubCell"/>
</dbReference>
<evidence type="ECO:0000256" key="10">
    <source>
        <dbReference type="ARBA" id="ARBA00022777"/>
    </source>
</evidence>
<evidence type="ECO:0000256" key="14">
    <source>
        <dbReference type="HAMAP-Rule" id="MF_00215"/>
    </source>
</evidence>
<feature type="binding site" evidence="14">
    <location>
        <begin position="93"/>
        <end position="100"/>
    </location>
    <ligand>
        <name>ATP</name>
        <dbReference type="ChEBI" id="CHEBI:30616"/>
    </ligand>
</feature>
<evidence type="ECO:0000256" key="13">
    <source>
        <dbReference type="ARBA" id="ARBA00032866"/>
    </source>
</evidence>
<dbReference type="HAMAP" id="MF_00215">
    <property type="entry name" value="Pantothen_kinase_1"/>
    <property type="match status" value="1"/>
</dbReference>
<keyword evidence="12 14" id="KW-0173">Coenzyme A biosynthesis</keyword>
<evidence type="ECO:0000313" key="17">
    <source>
        <dbReference type="EMBL" id="SIS74088.1"/>
    </source>
</evidence>
<keyword evidence="18" id="KW-1185">Reference proteome</keyword>
<dbReference type="EMBL" id="FTOD01000004">
    <property type="protein sequence ID" value="SIS74088.1"/>
    <property type="molecule type" value="Genomic_DNA"/>
</dbReference>
<proteinExistence type="inferred from homology"/>
<evidence type="ECO:0000256" key="15">
    <source>
        <dbReference type="RuleBase" id="RU003530"/>
    </source>
</evidence>
<comment type="subcellular location">
    <subcellularLocation>
        <location evidence="2 14 15">Cytoplasm</location>
    </subcellularLocation>
</comment>
<dbReference type="UniPathway" id="UPA00241">
    <property type="reaction ID" value="UER00352"/>
</dbReference>
<dbReference type="InterPro" id="IPR006083">
    <property type="entry name" value="PRK/URK"/>
</dbReference>